<keyword evidence="1" id="KW-0472">Membrane</keyword>
<comment type="caution">
    <text evidence="2">The sequence shown here is derived from an EMBL/GenBank/DDBJ whole genome shotgun (WGS) entry which is preliminary data.</text>
</comment>
<feature type="transmembrane region" description="Helical" evidence="1">
    <location>
        <begin position="461"/>
        <end position="479"/>
    </location>
</feature>
<keyword evidence="1" id="KW-0812">Transmembrane</keyword>
<feature type="transmembrane region" description="Helical" evidence="1">
    <location>
        <begin position="303"/>
        <end position="324"/>
    </location>
</feature>
<feature type="transmembrane region" description="Helical" evidence="1">
    <location>
        <begin position="676"/>
        <end position="703"/>
    </location>
</feature>
<dbReference type="Proteomes" id="UP000623842">
    <property type="component" value="Unassembled WGS sequence"/>
</dbReference>
<sequence length="939" mass="103421">MEEEIKALRSELALMKLHFREKVGEIESKLNALTAQENAIVSTTLSKENKQSDASFAAQTKVSDSAIKVTYSPKTNKTSENVKPSLIAVFFVSLLANIFDWFSPVVKIYQSYKERNMLGTLFLTIAGIGLTLAGFGYLMQLLIDQLGTGAKAMLMCFAALLVIALGIGLKVKTRYGEFATAIVSLGILLSYNTVYFSGSVYQLIPLQAVLLCYLAVALMCHGLALLLDTKIVAALGIIGIATMPILSNTIQVEPTYYLLSLALITASSLVLALKRVGQWLANLALAFSLVSIEWVLSAETVAVSAWILEVFYLLFYAYIVAVLYRNNKPTNQVLIFLATTIGASILMFYQAVELQSIQMSFNFVLNTAVAVVTAVALYRFNRQVTVLFALVAAIWGVLAIISLVSNAYWGMAWAAEGLLLIYIGRKFLLSAVANQGQLLAGGAILFSLVGLGAYFPLPALVSFDGWLLSLFIVAALALWQRAIHESPAFNDFTKFKVKPALQLVEVVWLTVLAIATLDIWLAQWTGAIIVLGQLALLCRAKYCKQTSIEIFAALLITVPIYYLIEGAQLVGSYHFTDLPMYAKLSLLSAFAQLWLWSEFYRRYQPHSQLSRIAEAARIGFYLLVPVCWLGSAVRHLSFDVLTVLWLSPLLALLLAKKITHQLLELECKVLTVMASITLVLFIADLSVIVGLISIAGFVGYFFLALKLDQKYSSSLSKFICTSGLITLGIAVPVFTAMLTNKLFIGMLTAIIYWAGALYFCRLSSLLKRNQTTIVAFNLLLVVSSWILILFGGEYTVIAIIFILVALYQKDQGIMTSILGRVMKENIDLFFHSVFAITYVLTLANMTTMHLDLLIAPALAVHGAVILFLKDKRLITVKYSFALIGLGVLKLAFIDAANALLWQKVMLFMGIGVFILLASFWYQKLVSQSPVTNSDEELTI</sequence>
<feature type="transmembrane region" description="Helical" evidence="1">
    <location>
        <begin position="828"/>
        <end position="846"/>
    </location>
</feature>
<feature type="transmembrane region" description="Helical" evidence="1">
    <location>
        <begin position="779"/>
        <end position="807"/>
    </location>
</feature>
<evidence type="ECO:0000313" key="2">
    <source>
        <dbReference type="EMBL" id="GHG03134.1"/>
    </source>
</evidence>
<feature type="transmembrane region" description="Helical" evidence="1">
    <location>
        <begin position="547"/>
        <end position="564"/>
    </location>
</feature>
<feature type="transmembrane region" description="Helical" evidence="1">
    <location>
        <begin position="904"/>
        <end position="921"/>
    </location>
</feature>
<feature type="transmembrane region" description="Helical" evidence="1">
    <location>
        <begin position="280"/>
        <end position="297"/>
    </location>
</feature>
<feature type="transmembrane region" description="Helical" evidence="1">
    <location>
        <begin position="204"/>
        <end position="224"/>
    </location>
</feature>
<feature type="transmembrane region" description="Helical" evidence="1">
    <location>
        <begin position="256"/>
        <end position="273"/>
    </location>
</feature>
<dbReference type="AlphaFoldDB" id="A0A919BNG2"/>
<feature type="transmembrane region" description="Helical" evidence="1">
    <location>
        <begin position="333"/>
        <end position="351"/>
    </location>
</feature>
<name>A0A919BNG2_9GAMM</name>
<feature type="transmembrane region" description="Helical" evidence="1">
    <location>
        <begin position="118"/>
        <end position="140"/>
    </location>
</feature>
<protein>
    <recommendedName>
        <fullName evidence="4">DUF2339 domain-containing protein</fullName>
    </recommendedName>
</protein>
<keyword evidence="1" id="KW-1133">Transmembrane helix</keyword>
<feature type="transmembrane region" description="Helical" evidence="1">
    <location>
        <begin position="742"/>
        <end position="759"/>
    </location>
</feature>
<proteinExistence type="predicted"/>
<feature type="transmembrane region" description="Helical" evidence="1">
    <location>
        <begin position="637"/>
        <end position="655"/>
    </location>
</feature>
<gene>
    <name evidence="2" type="ORF">GCM10017161_35330</name>
</gene>
<feature type="transmembrane region" description="Helical" evidence="1">
    <location>
        <begin position="715"/>
        <end position="735"/>
    </location>
</feature>
<dbReference type="InterPro" id="IPR019286">
    <property type="entry name" value="DUF2339_TM"/>
</dbReference>
<feature type="transmembrane region" description="Helical" evidence="1">
    <location>
        <begin position="852"/>
        <end position="868"/>
    </location>
</feature>
<accession>A0A919BNG2</accession>
<feature type="transmembrane region" description="Helical" evidence="1">
    <location>
        <begin position="152"/>
        <end position="171"/>
    </location>
</feature>
<dbReference type="PANTHER" id="PTHR38434:SF1">
    <property type="entry name" value="BLL2549 PROTEIN"/>
    <property type="match status" value="1"/>
</dbReference>
<dbReference type="RefSeq" id="WP_189773415.1">
    <property type="nucleotide sequence ID" value="NZ_BNCK01000009.1"/>
</dbReference>
<feature type="transmembrane region" description="Helical" evidence="1">
    <location>
        <begin position="178"/>
        <end position="198"/>
    </location>
</feature>
<feature type="transmembrane region" description="Helical" evidence="1">
    <location>
        <begin position="880"/>
        <end position="898"/>
    </location>
</feature>
<reference evidence="2" key="2">
    <citation type="submission" date="2020-09" db="EMBL/GenBank/DDBJ databases">
        <authorList>
            <person name="Sun Q."/>
            <person name="Kim S."/>
        </authorList>
    </citation>
    <scope>NUCLEOTIDE SEQUENCE</scope>
    <source>
        <strain evidence="2">KCTC 42731</strain>
    </source>
</reference>
<evidence type="ECO:0000256" key="1">
    <source>
        <dbReference type="SAM" id="Phobius"/>
    </source>
</evidence>
<dbReference type="Pfam" id="PF10101">
    <property type="entry name" value="DUF2339"/>
    <property type="match status" value="1"/>
</dbReference>
<reference evidence="2" key="1">
    <citation type="journal article" date="2014" name="Int. J. Syst. Evol. Microbiol.">
        <title>Complete genome sequence of Corynebacterium casei LMG S-19264T (=DSM 44701T), isolated from a smear-ripened cheese.</title>
        <authorList>
            <consortium name="US DOE Joint Genome Institute (JGI-PGF)"/>
            <person name="Walter F."/>
            <person name="Albersmeier A."/>
            <person name="Kalinowski J."/>
            <person name="Ruckert C."/>
        </authorList>
    </citation>
    <scope>NUCLEOTIDE SEQUENCE</scope>
    <source>
        <strain evidence="2">KCTC 42731</strain>
    </source>
</reference>
<dbReference type="PANTHER" id="PTHR38434">
    <property type="entry name" value="BLL2549 PROTEIN"/>
    <property type="match status" value="1"/>
</dbReference>
<feature type="transmembrane region" description="Helical" evidence="1">
    <location>
        <begin position="231"/>
        <end position="250"/>
    </location>
</feature>
<feature type="transmembrane region" description="Helical" evidence="1">
    <location>
        <begin position="357"/>
        <end position="377"/>
    </location>
</feature>
<evidence type="ECO:0008006" key="4">
    <source>
        <dbReference type="Google" id="ProtNLM"/>
    </source>
</evidence>
<feature type="transmembrane region" description="Helical" evidence="1">
    <location>
        <begin position="523"/>
        <end position="540"/>
    </location>
</feature>
<keyword evidence="3" id="KW-1185">Reference proteome</keyword>
<organism evidence="2 3">
    <name type="scientific">Thalassotalea marina</name>
    <dbReference type="NCBI Taxonomy" id="1673741"/>
    <lineage>
        <taxon>Bacteria</taxon>
        <taxon>Pseudomonadati</taxon>
        <taxon>Pseudomonadota</taxon>
        <taxon>Gammaproteobacteria</taxon>
        <taxon>Alteromonadales</taxon>
        <taxon>Colwelliaceae</taxon>
        <taxon>Thalassotalea</taxon>
    </lineage>
</organism>
<dbReference type="EMBL" id="BNCK01000009">
    <property type="protein sequence ID" value="GHG03134.1"/>
    <property type="molecule type" value="Genomic_DNA"/>
</dbReference>
<evidence type="ECO:0000313" key="3">
    <source>
        <dbReference type="Proteomes" id="UP000623842"/>
    </source>
</evidence>
<feature type="transmembrane region" description="Helical" evidence="1">
    <location>
        <begin position="384"/>
        <end position="401"/>
    </location>
</feature>
<feature type="transmembrane region" description="Helical" evidence="1">
    <location>
        <begin position="436"/>
        <end position="455"/>
    </location>
</feature>